<feature type="domain" description="Enoyl reductase (ER)" evidence="2">
    <location>
        <begin position="13"/>
        <end position="324"/>
    </location>
</feature>
<sequence>MTTMRAIVLDAPGPPAALRLRTLPVPSPGPAQVRIRVRAAGMNRSELHTRIGLAEGVTLPRVLGIEATGEVDLDPAGELAPGTTVVTMMGGMGRTFDGGYAEFTCVPREQVIPVRSTLPWEQLGAIPEMLQTAYGALTLGMDVGPGDTVLIRGGTSAVGLAAAVVARRLGASRVLATTRSAERAEALRAVGVDEVVVDDGRIAGRVRELVPRGVDSALELVGAPTLRDTLECVRERGTGCFTGMLSNRWILENFYPIGFLPRGVRLSAYGGEASDLPADVLQDYVDDVAPGRAALPLWRAFPLEEAPRAHALMESGEALGKMVLLP</sequence>
<name>A0ABW4PX01_9MICO</name>
<keyword evidence="1" id="KW-0521">NADP</keyword>
<proteinExistence type="predicted"/>
<dbReference type="InterPro" id="IPR011032">
    <property type="entry name" value="GroES-like_sf"/>
</dbReference>
<dbReference type="Pfam" id="PF08240">
    <property type="entry name" value="ADH_N"/>
    <property type="match status" value="1"/>
</dbReference>
<dbReference type="Pfam" id="PF00107">
    <property type="entry name" value="ADH_zinc_N"/>
    <property type="match status" value="1"/>
</dbReference>
<organism evidence="3 4">
    <name type="scientific">Brachybacterium rhamnosum</name>
    <dbReference type="NCBI Taxonomy" id="173361"/>
    <lineage>
        <taxon>Bacteria</taxon>
        <taxon>Bacillati</taxon>
        <taxon>Actinomycetota</taxon>
        <taxon>Actinomycetes</taxon>
        <taxon>Micrococcales</taxon>
        <taxon>Dermabacteraceae</taxon>
        <taxon>Brachybacterium</taxon>
    </lineage>
</organism>
<keyword evidence="4" id="KW-1185">Reference proteome</keyword>
<dbReference type="Gene3D" id="3.90.180.10">
    <property type="entry name" value="Medium-chain alcohol dehydrogenases, catalytic domain"/>
    <property type="match status" value="1"/>
</dbReference>
<dbReference type="RefSeq" id="WP_343903681.1">
    <property type="nucleotide sequence ID" value="NZ_BAAAIS010000002.1"/>
</dbReference>
<comment type="caution">
    <text evidence="3">The sequence shown here is derived from an EMBL/GenBank/DDBJ whole genome shotgun (WGS) entry which is preliminary data.</text>
</comment>
<dbReference type="InterPro" id="IPR020843">
    <property type="entry name" value="ER"/>
</dbReference>
<gene>
    <name evidence="3" type="ORF">ACFSDA_04465</name>
</gene>
<dbReference type="SUPFAM" id="SSF51735">
    <property type="entry name" value="NAD(P)-binding Rossmann-fold domains"/>
    <property type="match status" value="1"/>
</dbReference>
<evidence type="ECO:0000313" key="3">
    <source>
        <dbReference type="EMBL" id="MFD1834325.1"/>
    </source>
</evidence>
<reference evidence="4" key="1">
    <citation type="journal article" date="2019" name="Int. J. Syst. Evol. Microbiol.">
        <title>The Global Catalogue of Microorganisms (GCM) 10K type strain sequencing project: providing services to taxonomists for standard genome sequencing and annotation.</title>
        <authorList>
            <consortium name="The Broad Institute Genomics Platform"/>
            <consortium name="The Broad Institute Genome Sequencing Center for Infectious Disease"/>
            <person name="Wu L."/>
            <person name="Ma J."/>
        </authorList>
    </citation>
    <scope>NUCLEOTIDE SEQUENCE [LARGE SCALE GENOMIC DNA]</scope>
    <source>
        <strain evidence="4">JCM 11650</strain>
    </source>
</reference>
<dbReference type="InterPro" id="IPR013154">
    <property type="entry name" value="ADH-like_N"/>
</dbReference>
<dbReference type="EMBL" id="JBHUFL010000002">
    <property type="protein sequence ID" value="MFD1834325.1"/>
    <property type="molecule type" value="Genomic_DNA"/>
</dbReference>
<evidence type="ECO:0000313" key="4">
    <source>
        <dbReference type="Proteomes" id="UP001597280"/>
    </source>
</evidence>
<evidence type="ECO:0000256" key="1">
    <source>
        <dbReference type="ARBA" id="ARBA00022857"/>
    </source>
</evidence>
<dbReference type="PANTHER" id="PTHR44154">
    <property type="entry name" value="QUINONE OXIDOREDUCTASE"/>
    <property type="match status" value="1"/>
</dbReference>
<dbReference type="SUPFAM" id="SSF50129">
    <property type="entry name" value="GroES-like"/>
    <property type="match status" value="1"/>
</dbReference>
<accession>A0ABW4PX01</accession>
<evidence type="ECO:0000259" key="2">
    <source>
        <dbReference type="SMART" id="SM00829"/>
    </source>
</evidence>
<dbReference type="InterPro" id="IPR051603">
    <property type="entry name" value="Zinc-ADH_QOR/CCCR"/>
</dbReference>
<dbReference type="Proteomes" id="UP001597280">
    <property type="component" value="Unassembled WGS sequence"/>
</dbReference>
<dbReference type="PANTHER" id="PTHR44154:SF1">
    <property type="entry name" value="QUINONE OXIDOREDUCTASE"/>
    <property type="match status" value="1"/>
</dbReference>
<dbReference type="InterPro" id="IPR013149">
    <property type="entry name" value="ADH-like_C"/>
</dbReference>
<protein>
    <submittedName>
        <fullName evidence="3">Zinc-binding dehydrogenase</fullName>
    </submittedName>
</protein>
<dbReference type="SMART" id="SM00829">
    <property type="entry name" value="PKS_ER"/>
    <property type="match status" value="1"/>
</dbReference>
<dbReference type="InterPro" id="IPR036291">
    <property type="entry name" value="NAD(P)-bd_dom_sf"/>
</dbReference>